<accession>A0ABV0UEP6</accession>
<name>A0ABV0UEP6_9TELE</name>
<evidence type="ECO:0000313" key="2">
    <source>
        <dbReference type="Proteomes" id="UP001482620"/>
    </source>
</evidence>
<dbReference type="EMBL" id="JAHRIQ010063612">
    <property type="protein sequence ID" value="MEQ2242212.1"/>
    <property type="molecule type" value="Genomic_DNA"/>
</dbReference>
<protein>
    <submittedName>
        <fullName evidence="1">Uncharacterized protein</fullName>
    </submittedName>
</protein>
<reference evidence="1 2" key="1">
    <citation type="submission" date="2021-06" db="EMBL/GenBank/DDBJ databases">
        <authorList>
            <person name="Palmer J.M."/>
        </authorList>
    </citation>
    <scope>NUCLEOTIDE SEQUENCE [LARGE SCALE GENOMIC DNA]</scope>
    <source>
        <strain evidence="2">if_2019</strain>
        <tissue evidence="1">Muscle</tissue>
    </source>
</reference>
<dbReference type="Proteomes" id="UP001482620">
    <property type="component" value="Unassembled WGS sequence"/>
</dbReference>
<organism evidence="1 2">
    <name type="scientific">Ilyodon furcidens</name>
    <name type="common">goldbreast splitfin</name>
    <dbReference type="NCBI Taxonomy" id="33524"/>
    <lineage>
        <taxon>Eukaryota</taxon>
        <taxon>Metazoa</taxon>
        <taxon>Chordata</taxon>
        <taxon>Craniata</taxon>
        <taxon>Vertebrata</taxon>
        <taxon>Euteleostomi</taxon>
        <taxon>Actinopterygii</taxon>
        <taxon>Neopterygii</taxon>
        <taxon>Teleostei</taxon>
        <taxon>Neoteleostei</taxon>
        <taxon>Acanthomorphata</taxon>
        <taxon>Ovalentaria</taxon>
        <taxon>Atherinomorphae</taxon>
        <taxon>Cyprinodontiformes</taxon>
        <taxon>Goodeidae</taxon>
        <taxon>Ilyodon</taxon>
    </lineage>
</organism>
<sequence>MSSLSPLPLLLPFEQTTMTRNESWDRVVRPQRIYRTHPSNLGKRTHLPAAFKFGQPSSPHHDVIGLKFVIRRMQPPNPKPTLAYYRGKVSSLRLPKSHLIAYSTLCWLSWVNTLHICNTGVVNGAGRAQIPEWVGPVPRPAPWGQVCPHVKFSVFMS</sequence>
<gene>
    <name evidence="1" type="ORF">ILYODFUR_033428</name>
</gene>
<keyword evidence="2" id="KW-1185">Reference proteome</keyword>
<evidence type="ECO:0000313" key="1">
    <source>
        <dbReference type="EMBL" id="MEQ2242212.1"/>
    </source>
</evidence>
<comment type="caution">
    <text evidence="1">The sequence shown here is derived from an EMBL/GenBank/DDBJ whole genome shotgun (WGS) entry which is preliminary data.</text>
</comment>
<proteinExistence type="predicted"/>